<dbReference type="AlphaFoldDB" id="A0ABD6DBV5"/>
<dbReference type="InterPro" id="IPR011989">
    <property type="entry name" value="ARM-like"/>
</dbReference>
<dbReference type="InterPro" id="IPR016024">
    <property type="entry name" value="ARM-type_fold"/>
</dbReference>
<organism evidence="1 2">
    <name type="scientific">Halohasta litorea</name>
    <dbReference type="NCBI Taxonomy" id="869891"/>
    <lineage>
        <taxon>Archaea</taxon>
        <taxon>Methanobacteriati</taxon>
        <taxon>Methanobacteriota</taxon>
        <taxon>Stenosarchaea group</taxon>
        <taxon>Halobacteria</taxon>
        <taxon>Halobacteriales</taxon>
        <taxon>Haloferacaceae</taxon>
        <taxon>Halohasta</taxon>
    </lineage>
</organism>
<dbReference type="PANTHER" id="PTHR12697:SF5">
    <property type="entry name" value="DEOXYHYPUSINE HYDROXYLASE"/>
    <property type="match status" value="1"/>
</dbReference>
<evidence type="ECO:0000313" key="1">
    <source>
        <dbReference type="EMBL" id="MFD1643779.1"/>
    </source>
</evidence>
<proteinExistence type="predicted"/>
<gene>
    <name evidence="1" type="ORF">ACFSBW_18125</name>
</gene>
<protein>
    <submittedName>
        <fullName evidence="1">HEAT repeat domain-containing protein</fullName>
    </submittedName>
</protein>
<dbReference type="SUPFAM" id="SSF48371">
    <property type="entry name" value="ARM repeat"/>
    <property type="match status" value="1"/>
</dbReference>
<dbReference type="Gene3D" id="1.25.10.10">
    <property type="entry name" value="Leucine-rich Repeat Variant"/>
    <property type="match status" value="2"/>
</dbReference>
<reference evidence="1 2" key="1">
    <citation type="journal article" date="2019" name="Int. J. Syst. Evol. Microbiol.">
        <title>The Global Catalogue of Microorganisms (GCM) 10K type strain sequencing project: providing services to taxonomists for standard genome sequencing and annotation.</title>
        <authorList>
            <consortium name="The Broad Institute Genomics Platform"/>
            <consortium name="The Broad Institute Genome Sequencing Center for Infectious Disease"/>
            <person name="Wu L."/>
            <person name="Ma J."/>
        </authorList>
    </citation>
    <scope>NUCLEOTIDE SEQUENCE [LARGE SCALE GENOMIC DNA]</scope>
    <source>
        <strain evidence="1 2">CGMCC 1.10593</strain>
    </source>
</reference>
<dbReference type="Proteomes" id="UP001597052">
    <property type="component" value="Unassembled WGS sequence"/>
</dbReference>
<accession>A0ABD6DBV5</accession>
<sequence>MSEPDQPSTPDRLTDLLTDGDHEETVACLNQLGAADAEARKRVLRASRDVAKERPRVFKELAAPLATFLTDDDRAVRLTTAKLFVTLAQSEPTVTLPVVDALAERLADDGEFYYVRARCAEALGYVAVDSPENVTDPETLADLRIGLRFDEPEVKEKLAKALAYVGLGDPGRLRYHVTDLAEHLNSEDELVRYYLATALVAVACEHADALEPAVDALSERIDDSNPYVRGRSAEALGLANRSGFDVQLPDDWDVDAVESEAAAAFLEPRVRFAAESGPLVDGIGETESIRNRTDDIVEAMTTPDGDDCPRCGLALPSDGMPMCPRCGRPF</sequence>
<evidence type="ECO:0000313" key="2">
    <source>
        <dbReference type="Proteomes" id="UP001597052"/>
    </source>
</evidence>
<comment type="caution">
    <text evidence="1">The sequence shown here is derived from an EMBL/GenBank/DDBJ whole genome shotgun (WGS) entry which is preliminary data.</text>
</comment>
<dbReference type="RefSeq" id="WP_256397740.1">
    <property type="nucleotide sequence ID" value="NZ_JANHDJ010000011.1"/>
</dbReference>
<name>A0ABD6DBV5_9EURY</name>
<dbReference type="PANTHER" id="PTHR12697">
    <property type="entry name" value="PBS LYASE HEAT-LIKE PROTEIN"/>
    <property type="match status" value="1"/>
</dbReference>
<dbReference type="EMBL" id="JBHUDM010000009">
    <property type="protein sequence ID" value="MFD1643779.1"/>
    <property type="molecule type" value="Genomic_DNA"/>
</dbReference>
<keyword evidence="2" id="KW-1185">Reference proteome</keyword>